<organism evidence="2 3">
    <name type="scientific">Coemansia guatemalensis</name>
    <dbReference type="NCBI Taxonomy" id="2761395"/>
    <lineage>
        <taxon>Eukaryota</taxon>
        <taxon>Fungi</taxon>
        <taxon>Fungi incertae sedis</taxon>
        <taxon>Zoopagomycota</taxon>
        <taxon>Kickxellomycotina</taxon>
        <taxon>Kickxellomycetes</taxon>
        <taxon>Kickxellales</taxon>
        <taxon>Kickxellaceae</taxon>
        <taxon>Coemansia</taxon>
    </lineage>
</organism>
<evidence type="ECO:0000313" key="2">
    <source>
        <dbReference type="EMBL" id="KAJ2799553.1"/>
    </source>
</evidence>
<evidence type="ECO:0000313" key="3">
    <source>
        <dbReference type="Proteomes" id="UP001140094"/>
    </source>
</evidence>
<proteinExistence type="predicted"/>
<gene>
    <name evidence="2" type="ORF">H4R20_004395</name>
</gene>
<dbReference type="Proteomes" id="UP001140094">
    <property type="component" value="Unassembled WGS sequence"/>
</dbReference>
<dbReference type="AlphaFoldDB" id="A0A9W8HRI8"/>
<dbReference type="OrthoDB" id="5516244at2759"/>
<evidence type="ECO:0000256" key="1">
    <source>
        <dbReference type="SAM" id="MobiDB-lite"/>
    </source>
</evidence>
<protein>
    <submittedName>
        <fullName evidence="2">Uncharacterized protein</fullName>
    </submittedName>
</protein>
<comment type="caution">
    <text evidence="2">The sequence shown here is derived from an EMBL/GenBank/DDBJ whole genome shotgun (WGS) entry which is preliminary data.</text>
</comment>
<feature type="region of interest" description="Disordered" evidence="1">
    <location>
        <begin position="181"/>
        <end position="205"/>
    </location>
</feature>
<keyword evidence="3" id="KW-1185">Reference proteome</keyword>
<dbReference type="EMBL" id="JANBUO010001157">
    <property type="protein sequence ID" value="KAJ2799553.1"/>
    <property type="molecule type" value="Genomic_DNA"/>
</dbReference>
<reference evidence="2" key="1">
    <citation type="submission" date="2022-07" db="EMBL/GenBank/DDBJ databases">
        <title>Phylogenomic reconstructions and comparative analyses of Kickxellomycotina fungi.</title>
        <authorList>
            <person name="Reynolds N.K."/>
            <person name="Stajich J.E."/>
            <person name="Barry K."/>
            <person name="Grigoriev I.V."/>
            <person name="Crous P."/>
            <person name="Smith M.E."/>
        </authorList>
    </citation>
    <scope>NUCLEOTIDE SEQUENCE</scope>
    <source>
        <strain evidence="2">NRRL 1565</strain>
    </source>
</reference>
<accession>A0A9W8HRI8</accession>
<name>A0A9W8HRI8_9FUNG</name>
<sequence length="443" mass="48901">MQPHITNLVRHLPEGIVRQIILVAVAPVLGIYAQEPVHIKALLSVCRLWRAAALPIYCSCVTVCAFADRQSMYWTRKGLSSTKARELGWQGYAREAVVVASNKPASLCALLNELRKQKDEFVKISRVKLCLVGQKTMADMPHEPRVERMTIDPGPIFSALEDALPAIRQLKIEASNARIMHTNDAPGSHDDGGNSNIDGGRRSHVESTTTYGTQTICSRIVHIDASACPALVFGETALPNLSSLKVNISGSSAEDMLALVRQQAATLVRLEVCYIRIRDCGGIVADQFGRPVVYSHTKELILDVLGAYDESELLQRTAPSGTPFPSLEHLRCASAYPFADDVLLRGALRSLRKLVIPIDASVAGWLLSESSTEGTRPLKRYARLAGVEVRIITRADAHDSRNQAIHARVLDVASQMSQLLWLRIRYPNSQVAEYKQQQQQQQQ</sequence>